<dbReference type="InterPro" id="IPR043502">
    <property type="entry name" value="DNA/RNA_pol_sf"/>
</dbReference>
<evidence type="ECO:0000259" key="3">
    <source>
        <dbReference type="Pfam" id="PF17919"/>
    </source>
</evidence>
<gene>
    <name evidence="4" type="ORF">OESDEN_14857</name>
</gene>
<dbReference type="FunFam" id="3.30.70.270:FF:000020">
    <property type="entry name" value="Transposon Tf2-6 polyprotein-like Protein"/>
    <property type="match status" value="1"/>
</dbReference>
<protein>
    <recommendedName>
        <fullName evidence="1">RNA-directed DNA polymerase</fullName>
        <ecNumber evidence="1">2.7.7.49</ecNumber>
    </recommendedName>
</protein>
<dbReference type="CDD" id="cd01647">
    <property type="entry name" value="RT_LTR"/>
    <property type="match status" value="1"/>
</dbReference>
<dbReference type="Proteomes" id="UP000053660">
    <property type="component" value="Unassembled WGS sequence"/>
</dbReference>
<dbReference type="InterPro" id="IPR051320">
    <property type="entry name" value="Viral_Replic_Matur_Polypro"/>
</dbReference>
<evidence type="ECO:0000313" key="5">
    <source>
        <dbReference type="Proteomes" id="UP000053660"/>
    </source>
</evidence>
<sequence>CIPRAVDAYNLILGNDALQRLPLWALNYQSRTFLVGDEPIPILTSAPGPDTMTDPIPIRASTTTILPPASETMVPCYIATTVPQHMTMLSSANVLQEDHLFVAPAVFSSDQPRVLMSNPTGMPKIVFKDQHLSSAEQIDLSHAEVTDDQRQRLRDLFAEYQDRISTSSYDLGSYEHSVIHIKTTTEMPPSRYRPIRIPTRFQKELDDHINKLLKAGRIVESDTPWVHNTVLVKKKDGSLRVCLDFRPLNDVTIPDHYPLPRIEDLLARVAGNRYYTALDLASGYMQLLLAPESQAKCGWATHRGIYQFVYLPFGLRNAGAYFSRAMSRILAGLENNCLAYLDDIIIFDKDFDSHIESLRKVFERFRIFNIKVAGKKMTNIAQSHITFLGHEISKDSYSPAERNVRAIKECPVPKTVKDVKGFIGMANFFRKFIKNFASIAAPLYDITKPSVKFEWGEAQQSAFDTIKTALTSKPCLAFPKDADFFLHTDGSKIAVGAALLQRLDDNKTFAPVGFFSKSLSDSQKKWSPTHIELFAMISALRFFRPIIYVGPKMPISLLTEPPRQKISSSSHSASSPP</sequence>
<organism evidence="4 5">
    <name type="scientific">Oesophagostomum dentatum</name>
    <name type="common">Nodular worm</name>
    <dbReference type="NCBI Taxonomy" id="61180"/>
    <lineage>
        <taxon>Eukaryota</taxon>
        <taxon>Metazoa</taxon>
        <taxon>Ecdysozoa</taxon>
        <taxon>Nematoda</taxon>
        <taxon>Chromadorea</taxon>
        <taxon>Rhabditida</taxon>
        <taxon>Rhabditina</taxon>
        <taxon>Rhabditomorpha</taxon>
        <taxon>Strongyloidea</taxon>
        <taxon>Strongylidae</taxon>
        <taxon>Oesophagostomum</taxon>
    </lineage>
</organism>
<dbReference type="EMBL" id="KN563966">
    <property type="protein sequence ID" value="KHJ85419.1"/>
    <property type="molecule type" value="Genomic_DNA"/>
</dbReference>
<feature type="domain" description="Reverse transcriptase" evidence="2">
    <location>
        <begin position="232"/>
        <end position="392"/>
    </location>
</feature>
<dbReference type="Pfam" id="PF00078">
    <property type="entry name" value="RVT_1"/>
    <property type="match status" value="1"/>
</dbReference>
<dbReference type="OrthoDB" id="5846593at2759"/>
<keyword evidence="4" id="KW-0695">RNA-directed DNA polymerase</keyword>
<dbReference type="EC" id="2.7.7.49" evidence="1"/>
<feature type="non-terminal residue" evidence="4">
    <location>
        <position position="1"/>
    </location>
</feature>
<accession>A0A0B1SKF5</accession>
<dbReference type="PANTHER" id="PTHR33064:SF37">
    <property type="entry name" value="RIBONUCLEASE H"/>
    <property type="match status" value="1"/>
</dbReference>
<dbReference type="SUPFAM" id="SSF56672">
    <property type="entry name" value="DNA/RNA polymerases"/>
    <property type="match status" value="1"/>
</dbReference>
<dbReference type="AlphaFoldDB" id="A0A0B1SKF5"/>
<dbReference type="Gene3D" id="3.10.10.10">
    <property type="entry name" value="HIV Type 1 Reverse Transcriptase, subunit A, domain 1"/>
    <property type="match status" value="1"/>
</dbReference>
<keyword evidence="5" id="KW-1185">Reference proteome</keyword>
<dbReference type="InterPro" id="IPR043128">
    <property type="entry name" value="Rev_trsase/Diguanyl_cyclase"/>
</dbReference>
<feature type="domain" description="Reverse transcriptase/retrotransposon-derived protein RNase H-like" evidence="3">
    <location>
        <begin position="455"/>
        <end position="548"/>
    </location>
</feature>
<dbReference type="Gene3D" id="3.30.70.270">
    <property type="match status" value="2"/>
</dbReference>
<keyword evidence="4" id="KW-0548">Nucleotidyltransferase</keyword>
<name>A0A0B1SKF5_OESDE</name>
<proteinExistence type="predicted"/>
<evidence type="ECO:0000256" key="1">
    <source>
        <dbReference type="ARBA" id="ARBA00012493"/>
    </source>
</evidence>
<keyword evidence="4" id="KW-0808">Transferase</keyword>
<dbReference type="PANTHER" id="PTHR33064">
    <property type="entry name" value="POL PROTEIN"/>
    <property type="match status" value="1"/>
</dbReference>
<dbReference type="InterPro" id="IPR000477">
    <property type="entry name" value="RT_dom"/>
</dbReference>
<reference evidence="4 5" key="1">
    <citation type="submission" date="2014-03" db="EMBL/GenBank/DDBJ databases">
        <title>Draft genome of the hookworm Oesophagostomum dentatum.</title>
        <authorList>
            <person name="Mitreva M."/>
        </authorList>
    </citation>
    <scope>NUCLEOTIDE SEQUENCE [LARGE SCALE GENOMIC DNA]</scope>
    <source>
        <strain evidence="4 5">OD-Hann</strain>
    </source>
</reference>
<evidence type="ECO:0000313" key="4">
    <source>
        <dbReference type="EMBL" id="KHJ85419.1"/>
    </source>
</evidence>
<evidence type="ECO:0000259" key="2">
    <source>
        <dbReference type="Pfam" id="PF00078"/>
    </source>
</evidence>
<dbReference type="Pfam" id="PF17919">
    <property type="entry name" value="RT_RNaseH_2"/>
    <property type="match status" value="1"/>
</dbReference>
<dbReference type="GO" id="GO:0003964">
    <property type="term" value="F:RNA-directed DNA polymerase activity"/>
    <property type="evidence" value="ECO:0007669"/>
    <property type="project" value="UniProtKB-KW"/>
</dbReference>
<dbReference type="InterPro" id="IPR041577">
    <property type="entry name" value="RT_RNaseH_2"/>
</dbReference>